<comment type="caution">
    <text evidence="2">The sequence shown here is derived from an EMBL/GenBank/DDBJ whole genome shotgun (WGS) entry which is preliminary data.</text>
</comment>
<protein>
    <submittedName>
        <fullName evidence="2">Uncharacterized protein</fullName>
    </submittedName>
</protein>
<keyword evidence="3" id="KW-1185">Reference proteome</keyword>
<reference evidence="2 3" key="1">
    <citation type="submission" date="2024-08" db="EMBL/GenBank/DDBJ databases">
        <authorList>
            <person name="Cucini C."/>
            <person name="Frati F."/>
        </authorList>
    </citation>
    <scope>NUCLEOTIDE SEQUENCE [LARGE SCALE GENOMIC DNA]</scope>
</reference>
<gene>
    <name evidence="2" type="ORF">ODALV1_LOCUS10599</name>
</gene>
<evidence type="ECO:0000256" key="1">
    <source>
        <dbReference type="SAM" id="MobiDB-lite"/>
    </source>
</evidence>
<evidence type="ECO:0000313" key="3">
    <source>
        <dbReference type="Proteomes" id="UP001642540"/>
    </source>
</evidence>
<dbReference type="Proteomes" id="UP001642540">
    <property type="component" value="Unassembled WGS sequence"/>
</dbReference>
<name>A0ABP1QJ74_9HEXA</name>
<evidence type="ECO:0000313" key="2">
    <source>
        <dbReference type="EMBL" id="CAL8100670.1"/>
    </source>
</evidence>
<organism evidence="2 3">
    <name type="scientific">Orchesella dallaii</name>
    <dbReference type="NCBI Taxonomy" id="48710"/>
    <lineage>
        <taxon>Eukaryota</taxon>
        <taxon>Metazoa</taxon>
        <taxon>Ecdysozoa</taxon>
        <taxon>Arthropoda</taxon>
        <taxon>Hexapoda</taxon>
        <taxon>Collembola</taxon>
        <taxon>Entomobryomorpha</taxon>
        <taxon>Entomobryoidea</taxon>
        <taxon>Orchesellidae</taxon>
        <taxon>Orchesellinae</taxon>
        <taxon>Orchesella</taxon>
    </lineage>
</organism>
<proteinExistence type="predicted"/>
<feature type="compositionally biased region" description="Basic and acidic residues" evidence="1">
    <location>
        <begin position="91"/>
        <end position="106"/>
    </location>
</feature>
<feature type="region of interest" description="Disordered" evidence="1">
    <location>
        <begin position="91"/>
        <end position="129"/>
    </location>
</feature>
<dbReference type="EMBL" id="CAXLJM020000033">
    <property type="protein sequence ID" value="CAL8100670.1"/>
    <property type="molecule type" value="Genomic_DNA"/>
</dbReference>
<accession>A0ABP1QJ74</accession>
<sequence length="129" mass="14729">MAPTASRRPAVALPRKLIEKETSPNGTLTLNEPTQSNIKELKLKAPPTKRSKPKDIHQKARIFHVLKREVLAPFLMQLALENRFQDFTKDLEDEGTLRETPDRENSPDEDDAFANGGNNSSYDDDWRKE</sequence>